<keyword evidence="5" id="KW-1185">Reference proteome</keyword>
<name>R7UC49_CAPTE</name>
<dbReference type="EMBL" id="AMQN01008395">
    <property type="status" value="NOT_ANNOTATED_CDS"/>
    <property type="molecule type" value="Genomic_DNA"/>
</dbReference>
<dbReference type="EnsemblMetazoa" id="CapteT185626">
    <property type="protein sequence ID" value="CapteP185626"/>
    <property type="gene ID" value="CapteG185626"/>
</dbReference>
<evidence type="ECO:0000313" key="3">
    <source>
        <dbReference type="EMBL" id="ELU03564.1"/>
    </source>
</evidence>
<dbReference type="Proteomes" id="UP000014760">
    <property type="component" value="Unassembled WGS sequence"/>
</dbReference>
<dbReference type="HOGENOM" id="CLU_664391_0_0_1"/>
<evidence type="ECO:0000313" key="4">
    <source>
        <dbReference type="EnsemblMetazoa" id="CapteP185626"/>
    </source>
</evidence>
<feature type="chain" id="PRO_5008787876" evidence="2">
    <location>
        <begin position="19"/>
        <end position="414"/>
    </location>
</feature>
<evidence type="ECO:0000313" key="5">
    <source>
        <dbReference type="Proteomes" id="UP000014760"/>
    </source>
</evidence>
<organism evidence="3">
    <name type="scientific">Capitella teleta</name>
    <name type="common">Polychaete worm</name>
    <dbReference type="NCBI Taxonomy" id="283909"/>
    <lineage>
        <taxon>Eukaryota</taxon>
        <taxon>Metazoa</taxon>
        <taxon>Spiralia</taxon>
        <taxon>Lophotrochozoa</taxon>
        <taxon>Annelida</taxon>
        <taxon>Polychaeta</taxon>
        <taxon>Sedentaria</taxon>
        <taxon>Scolecida</taxon>
        <taxon>Capitellidae</taxon>
        <taxon>Capitella</taxon>
    </lineage>
</organism>
<dbReference type="EMBL" id="KB303021">
    <property type="protein sequence ID" value="ELU03564.1"/>
    <property type="molecule type" value="Genomic_DNA"/>
</dbReference>
<proteinExistence type="predicted"/>
<dbReference type="AlphaFoldDB" id="R7UC49"/>
<reference evidence="4" key="3">
    <citation type="submission" date="2015-06" db="UniProtKB">
        <authorList>
            <consortium name="EnsemblMetazoa"/>
        </authorList>
    </citation>
    <scope>IDENTIFICATION</scope>
</reference>
<gene>
    <name evidence="3" type="ORF">CAPTEDRAFT_185626</name>
</gene>
<sequence>MFVRRALLSLAFIAAISALNLKIRTSSPPSGEKESMSSRMFILAGQSYEAECWPDTFEFEGIFANYSIQFLKDSAPFQPRAHWSENPLMGDDPRLISGNDLLVDEVTATGRYAIAQKEHTYKDGTRVPKFVLSIENAQPEDTARLQCSVMVEVPHPHYDPTDFFKQTTDDYGKPVIVIGDLSSMEMFNYEMNGKSNGHYGYDIMAKDTLTNGQYLELDEGDIPAIAFRFFFPSFYPAVRFLLKDDQDDLVDDVTNQFTRYYDFKKETTLDQGPLIRMQFMQDYINDVAEGAMHYKFNRSHDGLSLWCEAQVVSSSGIGFNPHAQYVTLKLKRSEEIAQENTQHLPKDNENKRPVGGSVDKVQHDGAVSSEADGVSYGEMSNSKKEAKITAENSASGLLASSLAILALALTLCSL</sequence>
<accession>R7UC49</accession>
<evidence type="ECO:0000256" key="2">
    <source>
        <dbReference type="SAM" id="SignalP"/>
    </source>
</evidence>
<reference evidence="5" key="1">
    <citation type="submission" date="2012-12" db="EMBL/GenBank/DDBJ databases">
        <authorList>
            <person name="Hellsten U."/>
            <person name="Grimwood J."/>
            <person name="Chapman J.A."/>
            <person name="Shapiro H."/>
            <person name="Aerts A."/>
            <person name="Otillar R.P."/>
            <person name="Terry A.Y."/>
            <person name="Boore J.L."/>
            <person name="Simakov O."/>
            <person name="Marletaz F."/>
            <person name="Cho S.-J."/>
            <person name="Edsinger-Gonzales E."/>
            <person name="Havlak P."/>
            <person name="Kuo D.-H."/>
            <person name="Larsson T."/>
            <person name="Lv J."/>
            <person name="Arendt D."/>
            <person name="Savage R."/>
            <person name="Osoegawa K."/>
            <person name="de Jong P."/>
            <person name="Lindberg D.R."/>
            <person name="Seaver E.C."/>
            <person name="Weisblat D.A."/>
            <person name="Putnam N.H."/>
            <person name="Grigoriev I.V."/>
            <person name="Rokhsar D.S."/>
        </authorList>
    </citation>
    <scope>NUCLEOTIDE SEQUENCE</scope>
    <source>
        <strain evidence="5">I ESC-2004</strain>
    </source>
</reference>
<feature type="signal peptide" evidence="2">
    <location>
        <begin position="1"/>
        <end position="18"/>
    </location>
</feature>
<feature type="region of interest" description="Disordered" evidence="1">
    <location>
        <begin position="338"/>
        <end position="363"/>
    </location>
</feature>
<keyword evidence="2" id="KW-0732">Signal</keyword>
<evidence type="ECO:0000256" key="1">
    <source>
        <dbReference type="SAM" id="MobiDB-lite"/>
    </source>
</evidence>
<reference evidence="3 5" key="2">
    <citation type="journal article" date="2013" name="Nature">
        <title>Insights into bilaterian evolution from three spiralian genomes.</title>
        <authorList>
            <person name="Simakov O."/>
            <person name="Marletaz F."/>
            <person name="Cho S.J."/>
            <person name="Edsinger-Gonzales E."/>
            <person name="Havlak P."/>
            <person name="Hellsten U."/>
            <person name="Kuo D.H."/>
            <person name="Larsson T."/>
            <person name="Lv J."/>
            <person name="Arendt D."/>
            <person name="Savage R."/>
            <person name="Osoegawa K."/>
            <person name="de Jong P."/>
            <person name="Grimwood J."/>
            <person name="Chapman J.A."/>
            <person name="Shapiro H."/>
            <person name="Aerts A."/>
            <person name="Otillar R.P."/>
            <person name="Terry A.Y."/>
            <person name="Boore J.L."/>
            <person name="Grigoriev I.V."/>
            <person name="Lindberg D.R."/>
            <person name="Seaver E.C."/>
            <person name="Weisblat D.A."/>
            <person name="Putnam N.H."/>
            <person name="Rokhsar D.S."/>
        </authorList>
    </citation>
    <scope>NUCLEOTIDE SEQUENCE</scope>
    <source>
        <strain evidence="3 5">I ESC-2004</strain>
    </source>
</reference>
<protein>
    <submittedName>
        <fullName evidence="3 4">Uncharacterized protein</fullName>
    </submittedName>
</protein>